<dbReference type="NCBIfam" id="TIGR00589">
    <property type="entry name" value="ogt"/>
    <property type="match status" value="1"/>
</dbReference>
<comment type="catalytic activity">
    <reaction evidence="1">
        <text>a 4-O-methyl-thymidine in DNA + L-cysteinyl-[protein] = a thymidine in DNA + S-methyl-L-cysteinyl-[protein]</text>
        <dbReference type="Rhea" id="RHEA:53428"/>
        <dbReference type="Rhea" id="RHEA-COMP:10131"/>
        <dbReference type="Rhea" id="RHEA-COMP:10132"/>
        <dbReference type="Rhea" id="RHEA-COMP:13555"/>
        <dbReference type="Rhea" id="RHEA-COMP:13556"/>
        <dbReference type="ChEBI" id="CHEBI:29950"/>
        <dbReference type="ChEBI" id="CHEBI:82612"/>
        <dbReference type="ChEBI" id="CHEBI:137386"/>
        <dbReference type="ChEBI" id="CHEBI:137387"/>
        <dbReference type="EC" id="2.1.1.63"/>
    </reaction>
</comment>
<comment type="catalytic activity">
    <reaction evidence="8">
        <text>a 6-O-methyl-2'-deoxyguanosine in DNA + L-cysteinyl-[protein] = S-methyl-L-cysteinyl-[protein] + a 2'-deoxyguanosine in DNA</text>
        <dbReference type="Rhea" id="RHEA:24000"/>
        <dbReference type="Rhea" id="RHEA-COMP:10131"/>
        <dbReference type="Rhea" id="RHEA-COMP:10132"/>
        <dbReference type="Rhea" id="RHEA-COMP:11367"/>
        <dbReference type="Rhea" id="RHEA-COMP:11368"/>
        <dbReference type="ChEBI" id="CHEBI:29950"/>
        <dbReference type="ChEBI" id="CHEBI:82612"/>
        <dbReference type="ChEBI" id="CHEBI:85445"/>
        <dbReference type="ChEBI" id="CHEBI:85448"/>
        <dbReference type="EC" id="2.1.1.63"/>
    </reaction>
</comment>
<dbReference type="InterPro" id="IPR036388">
    <property type="entry name" value="WH-like_DNA-bd_sf"/>
</dbReference>
<dbReference type="Proteomes" id="UP000008120">
    <property type="component" value="Chromosome"/>
</dbReference>
<dbReference type="GO" id="GO:0006281">
    <property type="term" value="P:DNA repair"/>
    <property type="evidence" value="ECO:0007669"/>
    <property type="project" value="UniProtKB-KW"/>
</dbReference>
<dbReference type="InterPro" id="IPR014048">
    <property type="entry name" value="MethylDNA_cys_MeTrfase_DNA-bd"/>
</dbReference>
<dbReference type="GO" id="GO:0032259">
    <property type="term" value="P:methylation"/>
    <property type="evidence" value="ECO:0007669"/>
    <property type="project" value="UniProtKB-KW"/>
</dbReference>
<evidence type="ECO:0000256" key="7">
    <source>
        <dbReference type="ARBA" id="ARBA00023204"/>
    </source>
</evidence>
<evidence type="ECO:0000313" key="10">
    <source>
        <dbReference type="EMBL" id="BAJ47204.1"/>
    </source>
</evidence>
<proteinExistence type="inferred from homology"/>
<dbReference type="EMBL" id="AP011830">
    <property type="protein sequence ID" value="BAJ47204.1"/>
    <property type="molecule type" value="Genomic_DNA"/>
</dbReference>
<gene>
    <name evidence="11" type="ORF">CSUB_C0198</name>
    <name evidence="10" type="ORF">HGMM_F15C07C21</name>
</gene>
<evidence type="ECO:0000256" key="1">
    <source>
        <dbReference type="ARBA" id="ARBA00001286"/>
    </source>
</evidence>
<dbReference type="EMBL" id="BA000048">
    <property type="protein sequence ID" value="BAJ50059.1"/>
    <property type="molecule type" value="Genomic_DNA"/>
</dbReference>
<dbReference type="PANTHER" id="PTHR10815">
    <property type="entry name" value="METHYLATED-DNA--PROTEIN-CYSTEINE METHYLTRANSFERASE"/>
    <property type="match status" value="1"/>
</dbReference>
<dbReference type="AlphaFoldDB" id="E6N4I5"/>
<evidence type="ECO:0000259" key="9">
    <source>
        <dbReference type="Pfam" id="PF01035"/>
    </source>
</evidence>
<dbReference type="Gene3D" id="1.10.10.10">
    <property type="entry name" value="Winged helix-like DNA-binding domain superfamily/Winged helix DNA-binding domain"/>
    <property type="match status" value="1"/>
</dbReference>
<dbReference type="InterPro" id="IPR036631">
    <property type="entry name" value="MGMT_N_sf"/>
</dbReference>
<dbReference type="BioCyc" id="CCAL311458:G131R-201-MONOMER"/>
<dbReference type="EC" id="2.1.1.63" evidence="3"/>
<reference evidence="10 12" key="1">
    <citation type="journal article" date="2005" name="Environ. Microbiol.">
        <title>Genetic and functional properties of uncultivated thermophilic crenarchaeotes from a subsurface gold mine as revealed by analysis of genome fragments.</title>
        <authorList>
            <person name="Nunoura T."/>
            <person name="Hirayama H."/>
            <person name="Takami H."/>
            <person name="Oida H."/>
            <person name="Nishi S."/>
            <person name="Shimamura S."/>
            <person name="Suzuki Y."/>
            <person name="Inagaki F."/>
            <person name="Takai K."/>
            <person name="Nealson K.H."/>
            <person name="Horikoshi K."/>
        </authorList>
    </citation>
    <scope>NUCLEOTIDE SEQUENCE [LARGE SCALE GENOMIC DNA]</scope>
</reference>
<evidence type="ECO:0000256" key="6">
    <source>
        <dbReference type="ARBA" id="ARBA00022763"/>
    </source>
</evidence>
<dbReference type="STRING" id="311458.CSUB_C0198"/>
<feature type="domain" description="Methylated-DNA-[protein]-cysteine S-methyltransferase DNA binding" evidence="9">
    <location>
        <begin position="127"/>
        <end position="206"/>
    </location>
</feature>
<dbReference type="SUPFAM" id="SSF46767">
    <property type="entry name" value="Methylated DNA-protein cysteine methyltransferase, C-terminal domain"/>
    <property type="match status" value="1"/>
</dbReference>
<keyword evidence="5 10" id="KW-0808">Transferase</keyword>
<evidence type="ECO:0000256" key="8">
    <source>
        <dbReference type="ARBA" id="ARBA00049348"/>
    </source>
</evidence>
<dbReference type="FunFam" id="1.10.10.10:FF:000214">
    <property type="entry name" value="Methylated-DNA--protein-cysteine methyltransferase"/>
    <property type="match status" value="1"/>
</dbReference>
<dbReference type="InterPro" id="IPR036217">
    <property type="entry name" value="MethylDNA_cys_MeTrfase_DNAb"/>
</dbReference>
<dbReference type="GO" id="GO:0003908">
    <property type="term" value="F:methylated-DNA-[protein]-cysteine S-methyltransferase activity"/>
    <property type="evidence" value="ECO:0007669"/>
    <property type="project" value="UniProtKB-EC"/>
</dbReference>
<organism evidence="10 12">
    <name type="scientific">Caldiarchaeum subterraneum</name>
    <dbReference type="NCBI Taxonomy" id="311458"/>
    <lineage>
        <taxon>Archaea</taxon>
        <taxon>Nitrososphaerota</taxon>
        <taxon>Candidatus Caldarchaeales</taxon>
        <taxon>Candidatus Caldarchaeaceae</taxon>
        <taxon>Candidatus Caldarchaeum</taxon>
    </lineage>
</organism>
<keyword evidence="4 10" id="KW-0489">Methyltransferase</keyword>
<dbReference type="PANTHER" id="PTHR10815:SF5">
    <property type="entry name" value="METHYLATED-DNA--PROTEIN-CYSTEINE METHYLTRANSFERASE"/>
    <property type="match status" value="1"/>
</dbReference>
<dbReference type="SUPFAM" id="SSF53155">
    <property type="entry name" value="Methylated DNA-protein cysteine methyltransferase domain"/>
    <property type="match status" value="1"/>
</dbReference>
<keyword evidence="7" id="KW-0234">DNA repair</keyword>
<evidence type="ECO:0000313" key="11">
    <source>
        <dbReference type="EMBL" id="BAJ50059.1"/>
    </source>
</evidence>
<accession>E6N4I5</accession>
<evidence type="ECO:0000256" key="4">
    <source>
        <dbReference type="ARBA" id="ARBA00022603"/>
    </source>
</evidence>
<protein>
    <recommendedName>
        <fullName evidence="3">methylated-DNA--[protein]-cysteine S-methyltransferase</fullName>
        <ecNumber evidence="3">2.1.1.63</ecNumber>
    </recommendedName>
</protein>
<dbReference type="InterPro" id="IPR001497">
    <property type="entry name" value="MethylDNA_cys_MeTrfase_AS"/>
</dbReference>
<comment type="similarity">
    <text evidence="2">Belongs to the MGMT family.</text>
</comment>
<evidence type="ECO:0000256" key="5">
    <source>
        <dbReference type="ARBA" id="ARBA00022679"/>
    </source>
</evidence>
<keyword evidence="6" id="KW-0227">DNA damage</keyword>
<dbReference type="Gene3D" id="3.30.160.70">
    <property type="entry name" value="Methylated DNA-protein cysteine methyltransferase domain"/>
    <property type="match status" value="1"/>
</dbReference>
<reference evidence="10 12" key="2">
    <citation type="journal article" date="2011" name="Nucleic Acids Res.">
        <title>Insights into the evolution of Archaea and eukaryotic protein modifier systems revealed by the genome of a novel archaeal group.</title>
        <authorList>
            <person name="Nunoura T."/>
            <person name="Takaki Y."/>
            <person name="Kakuta J."/>
            <person name="Nishi S."/>
            <person name="Sugahara J."/>
            <person name="Kazama H."/>
            <person name="Chee G."/>
            <person name="Hattori M."/>
            <person name="Kanai A."/>
            <person name="Atomi H."/>
            <person name="Takai K."/>
            <person name="Takami H."/>
        </authorList>
    </citation>
    <scope>NUCLEOTIDE SEQUENCE [LARGE SCALE GENOMIC DNA]</scope>
</reference>
<evidence type="ECO:0000313" key="12">
    <source>
        <dbReference type="Proteomes" id="UP000008120"/>
    </source>
</evidence>
<sequence>MCMLMVHFFNGPGKVSHVFDACVWKNGAGLKIIGWSCVVVFVREVVSVDCLMSPIGLVCFASTRRGVFRVVWGVGMNAFVRVLVREGVVVGDGAAEVNDLVKRQLGEYFEGVRRVFNVPIDLRVAGFAGKVLNVVASIPFGEVRSYRDVAVSVGSPKAYRAVGNAVARNPVPIIIPCHRVVKSDGSIGLYGGDENVKAWLLRHEGITLLPERLPALARLKIVK</sequence>
<dbReference type="PROSITE" id="PS00374">
    <property type="entry name" value="MGMT"/>
    <property type="match status" value="1"/>
</dbReference>
<evidence type="ECO:0000256" key="2">
    <source>
        <dbReference type="ARBA" id="ARBA00008711"/>
    </source>
</evidence>
<dbReference type="CDD" id="cd06445">
    <property type="entry name" value="ATase"/>
    <property type="match status" value="1"/>
</dbReference>
<name>E6N4I5_CALS0</name>
<dbReference type="KEGG" id="csu:CSUB_C0198"/>
<evidence type="ECO:0000256" key="3">
    <source>
        <dbReference type="ARBA" id="ARBA00011918"/>
    </source>
</evidence>
<dbReference type="Pfam" id="PF01035">
    <property type="entry name" value="DNA_binding_1"/>
    <property type="match status" value="1"/>
</dbReference>